<keyword evidence="2" id="KW-1185">Reference proteome</keyword>
<accession>A0AAF0ZV47</accession>
<dbReference type="AlphaFoldDB" id="A0AAF0ZV47"/>
<name>A0AAF0ZV47_SOLVR</name>
<gene>
    <name evidence="1" type="ORF">MTR67_044253</name>
</gene>
<sequence length="72" mass="8094">MFWTIRRYSTASRNYSAKRQLLLSSPFLSFSLRASHTGTKGEVNSFGESPSTWRCSGFSFVVLFSLSVPFCA</sequence>
<reference evidence="1" key="1">
    <citation type="submission" date="2023-08" db="EMBL/GenBank/DDBJ databases">
        <title>A de novo genome assembly of Solanum verrucosum Schlechtendal, a Mexican diploid species geographically isolated from the other diploid A-genome species in potato relatives.</title>
        <authorList>
            <person name="Hosaka K."/>
        </authorList>
    </citation>
    <scope>NUCLEOTIDE SEQUENCE</scope>
    <source>
        <tissue evidence="1">Young leaves</tissue>
    </source>
</reference>
<dbReference type="Proteomes" id="UP001234989">
    <property type="component" value="Chromosome 10"/>
</dbReference>
<protein>
    <submittedName>
        <fullName evidence="1">Uncharacterized protein</fullName>
    </submittedName>
</protein>
<proteinExistence type="predicted"/>
<evidence type="ECO:0000313" key="2">
    <source>
        <dbReference type="Proteomes" id="UP001234989"/>
    </source>
</evidence>
<organism evidence="1 2">
    <name type="scientific">Solanum verrucosum</name>
    <dbReference type="NCBI Taxonomy" id="315347"/>
    <lineage>
        <taxon>Eukaryota</taxon>
        <taxon>Viridiplantae</taxon>
        <taxon>Streptophyta</taxon>
        <taxon>Embryophyta</taxon>
        <taxon>Tracheophyta</taxon>
        <taxon>Spermatophyta</taxon>
        <taxon>Magnoliopsida</taxon>
        <taxon>eudicotyledons</taxon>
        <taxon>Gunneridae</taxon>
        <taxon>Pentapetalae</taxon>
        <taxon>asterids</taxon>
        <taxon>lamiids</taxon>
        <taxon>Solanales</taxon>
        <taxon>Solanaceae</taxon>
        <taxon>Solanoideae</taxon>
        <taxon>Solaneae</taxon>
        <taxon>Solanum</taxon>
    </lineage>
</organism>
<evidence type="ECO:0000313" key="1">
    <source>
        <dbReference type="EMBL" id="WMV50868.1"/>
    </source>
</evidence>
<dbReference type="EMBL" id="CP133621">
    <property type="protein sequence ID" value="WMV50868.1"/>
    <property type="molecule type" value="Genomic_DNA"/>
</dbReference>